<dbReference type="RefSeq" id="WP_154531937.1">
    <property type="nucleotide sequence ID" value="NZ_VULX01000021.1"/>
</dbReference>
<name>A0A7X2MZN4_9CLOT</name>
<sequence>MKLSKKRLFISLIPISVICVGLVQLIVEKILSKKDMLLFNVRSFCTFAAIITAAVSIILLIIDVVKSYLQKKNCISRIFMIMTAVSIVLWGSLYFLINEDNKPYHVININWDMHLPNHYKETYYKEDTSSVMGNGLRFSIFEYENSDEIKKAVKWTDGNDVKEIAVPVITILDSLHVDYDKYPDLNGNYKYYHQNKDGNSDIYLITNDEYKKIYIIENLN</sequence>
<keyword evidence="1" id="KW-1133">Transmembrane helix</keyword>
<comment type="caution">
    <text evidence="2">The sequence shown here is derived from an EMBL/GenBank/DDBJ whole genome shotgun (WGS) entry which is preliminary data.</text>
</comment>
<evidence type="ECO:0000313" key="2">
    <source>
        <dbReference type="EMBL" id="MSR92038.1"/>
    </source>
</evidence>
<evidence type="ECO:0000256" key="1">
    <source>
        <dbReference type="SAM" id="Phobius"/>
    </source>
</evidence>
<evidence type="ECO:0000313" key="3">
    <source>
        <dbReference type="Proteomes" id="UP000460287"/>
    </source>
</evidence>
<keyword evidence="1" id="KW-0472">Membrane</keyword>
<dbReference type="Proteomes" id="UP000460287">
    <property type="component" value="Unassembled WGS sequence"/>
</dbReference>
<feature type="transmembrane region" description="Helical" evidence="1">
    <location>
        <begin position="39"/>
        <end position="62"/>
    </location>
</feature>
<feature type="transmembrane region" description="Helical" evidence="1">
    <location>
        <begin position="7"/>
        <end position="27"/>
    </location>
</feature>
<keyword evidence="1" id="KW-0812">Transmembrane</keyword>
<accession>A0A7X2MZN4</accession>
<gene>
    <name evidence="2" type="ORF">FYJ33_11705</name>
</gene>
<protein>
    <submittedName>
        <fullName evidence="2">Uncharacterized protein</fullName>
    </submittedName>
</protein>
<feature type="transmembrane region" description="Helical" evidence="1">
    <location>
        <begin position="74"/>
        <end position="97"/>
    </location>
</feature>
<dbReference type="EMBL" id="VULX01000021">
    <property type="protein sequence ID" value="MSR92038.1"/>
    <property type="molecule type" value="Genomic_DNA"/>
</dbReference>
<keyword evidence="3" id="KW-1185">Reference proteome</keyword>
<dbReference type="AlphaFoldDB" id="A0A7X2MZN4"/>
<organism evidence="2 3">
    <name type="scientific">Inconstantimicrobium porci</name>
    <dbReference type="NCBI Taxonomy" id="2652291"/>
    <lineage>
        <taxon>Bacteria</taxon>
        <taxon>Bacillati</taxon>
        <taxon>Bacillota</taxon>
        <taxon>Clostridia</taxon>
        <taxon>Eubacteriales</taxon>
        <taxon>Clostridiaceae</taxon>
        <taxon>Inconstantimicrobium</taxon>
    </lineage>
</organism>
<reference evidence="2 3" key="1">
    <citation type="submission" date="2019-08" db="EMBL/GenBank/DDBJ databases">
        <title>In-depth cultivation of the pig gut microbiome towards novel bacterial diversity and tailored functional studies.</title>
        <authorList>
            <person name="Wylensek D."/>
            <person name="Hitch T.C.A."/>
            <person name="Clavel T."/>
        </authorList>
    </citation>
    <scope>NUCLEOTIDE SEQUENCE [LARGE SCALE GENOMIC DNA]</scope>
    <source>
        <strain evidence="2 3">WCA-383-APC-5B</strain>
    </source>
</reference>
<proteinExistence type="predicted"/>